<evidence type="ECO:0000256" key="2">
    <source>
        <dbReference type="SAM" id="Phobius"/>
    </source>
</evidence>
<sequence length="167" mass="17816">MNSMSGIGWDLLGTLAVGVGAAALLFAALHAARAAGRPLPRWLLPAGIGISMIAFATWNEYSWAGRVRAQLPERVAVVAEGSTTSALRPWTYLSAPTSRLALIDPEAVRDDADGIRVAPVMLVQRWKRSMTVEQGVDCTDRRIRPPDGDWQPAPEGDPTIAAVCKGG</sequence>
<evidence type="ECO:0000313" key="4">
    <source>
        <dbReference type="Proteomes" id="UP000321562"/>
    </source>
</evidence>
<dbReference type="AlphaFoldDB" id="A0A5C6S7Y5"/>
<keyword evidence="4" id="KW-1185">Reference proteome</keyword>
<reference evidence="3 4" key="1">
    <citation type="submission" date="2019-08" db="EMBL/GenBank/DDBJ databases">
        <authorList>
            <person name="Ye J."/>
        </authorList>
    </citation>
    <scope>NUCLEOTIDE SEQUENCE [LARGE SCALE GENOMIC DNA]</scope>
    <source>
        <strain evidence="3 4">TK008</strain>
    </source>
</reference>
<dbReference type="EMBL" id="VOPL01000001">
    <property type="protein sequence ID" value="TXB70566.1"/>
    <property type="molecule type" value="Genomic_DNA"/>
</dbReference>
<gene>
    <name evidence="3" type="ORF">FQV27_01455</name>
</gene>
<accession>A0A5C6S7Y5</accession>
<dbReference type="Proteomes" id="UP000321562">
    <property type="component" value="Unassembled WGS sequence"/>
</dbReference>
<comment type="caution">
    <text evidence="3">The sequence shown here is derived from an EMBL/GenBank/DDBJ whole genome shotgun (WGS) entry which is preliminary data.</text>
</comment>
<feature type="transmembrane region" description="Helical" evidence="2">
    <location>
        <begin position="44"/>
        <end position="64"/>
    </location>
</feature>
<protein>
    <submittedName>
        <fullName evidence="3">Uncharacterized protein</fullName>
    </submittedName>
</protein>
<evidence type="ECO:0000256" key="1">
    <source>
        <dbReference type="SAM" id="MobiDB-lite"/>
    </source>
</evidence>
<keyword evidence="2" id="KW-1133">Transmembrane helix</keyword>
<keyword evidence="2" id="KW-0472">Membrane</keyword>
<keyword evidence="2" id="KW-0812">Transmembrane</keyword>
<feature type="region of interest" description="Disordered" evidence="1">
    <location>
        <begin position="139"/>
        <end position="158"/>
    </location>
</feature>
<proteinExistence type="predicted"/>
<name>A0A5C6S7Y5_9RHOB</name>
<dbReference type="RefSeq" id="WP_147096055.1">
    <property type="nucleotide sequence ID" value="NZ_JBHUFH010000002.1"/>
</dbReference>
<evidence type="ECO:0000313" key="3">
    <source>
        <dbReference type="EMBL" id="TXB70566.1"/>
    </source>
</evidence>
<organism evidence="3 4">
    <name type="scientific">Paracoccus aurantiacus</name>
    <dbReference type="NCBI Taxonomy" id="2599412"/>
    <lineage>
        <taxon>Bacteria</taxon>
        <taxon>Pseudomonadati</taxon>
        <taxon>Pseudomonadota</taxon>
        <taxon>Alphaproteobacteria</taxon>
        <taxon>Rhodobacterales</taxon>
        <taxon>Paracoccaceae</taxon>
        <taxon>Paracoccus</taxon>
    </lineage>
</organism>
<dbReference type="OrthoDB" id="8601734at2"/>